<dbReference type="Proteomes" id="UP000219338">
    <property type="component" value="Unassembled WGS sequence"/>
</dbReference>
<evidence type="ECO:0008006" key="4">
    <source>
        <dbReference type="Google" id="ProtNLM"/>
    </source>
</evidence>
<protein>
    <recommendedName>
        <fullName evidence="4">Secreted protein</fullName>
    </recommendedName>
</protein>
<dbReference type="AlphaFoldDB" id="A0A284S2A9"/>
<proteinExistence type="predicted"/>
<feature type="signal peptide" evidence="1">
    <location>
        <begin position="1"/>
        <end position="16"/>
    </location>
</feature>
<name>A0A284S2A9_ARMOS</name>
<evidence type="ECO:0000256" key="1">
    <source>
        <dbReference type="SAM" id="SignalP"/>
    </source>
</evidence>
<accession>A0A284S2A9</accession>
<keyword evidence="1" id="KW-0732">Signal</keyword>
<dbReference type="OrthoDB" id="3362246at2759"/>
<reference evidence="3" key="1">
    <citation type="journal article" date="2017" name="Nat. Ecol. Evol.">
        <title>Genome expansion and lineage-specific genetic innovations in the forest pathogenic fungi Armillaria.</title>
        <authorList>
            <person name="Sipos G."/>
            <person name="Prasanna A.N."/>
            <person name="Walter M.C."/>
            <person name="O'Connor E."/>
            <person name="Balint B."/>
            <person name="Krizsan K."/>
            <person name="Kiss B."/>
            <person name="Hess J."/>
            <person name="Varga T."/>
            <person name="Slot J."/>
            <person name="Riley R."/>
            <person name="Boka B."/>
            <person name="Rigling D."/>
            <person name="Barry K."/>
            <person name="Lee J."/>
            <person name="Mihaltcheva S."/>
            <person name="LaButti K."/>
            <person name="Lipzen A."/>
            <person name="Waldron R."/>
            <person name="Moloney N.M."/>
            <person name="Sperisen C."/>
            <person name="Kredics L."/>
            <person name="Vagvoelgyi C."/>
            <person name="Patrignani A."/>
            <person name="Fitzpatrick D."/>
            <person name="Nagy I."/>
            <person name="Doyle S."/>
            <person name="Anderson J.B."/>
            <person name="Grigoriev I.V."/>
            <person name="Gueldener U."/>
            <person name="Muensterkoetter M."/>
            <person name="Nagy L.G."/>
        </authorList>
    </citation>
    <scope>NUCLEOTIDE SEQUENCE [LARGE SCALE GENOMIC DNA]</scope>
    <source>
        <strain evidence="3">C18/9</strain>
    </source>
</reference>
<evidence type="ECO:0000313" key="3">
    <source>
        <dbReference type="Proteomes" id="UP000219338"/>
    </source>
</evidence>
<keyword evidence="3" id="KW-1185">Reference proteome</keyword>
<sequence>MVGILALFLLATSTTALAPSNESDLAVDTPCALVQCNETLLTWSGGSSPYYVLYCHLPFDAMTQDLPLHSIVPGSDPDSPLLEDLGEQDDTNMTWTVNLSAGTSVILAIRDSEAVSIQSDIVQIRNSTNNCCLNE</sequence>
<dbReference type="PANTHER" id="PTHR37487:SF2">
    <property type="entry name" value="EXPRESSED PROTEIN"/>
    <property type="match status" value="1"/>
</dbReference>
<gene>
    <name evidence="2" type="ORF">ARMOST_18600</name>
</gene>
<dbReference type="STRING" id="47428.A0A284S2A9"/>
<feature type="chain" id="PRO_5013126102" description="Secreted protein" evidence="1">
    <location>
        <begin position="17"/>
        <end position="135"/>
    </location>
</feature>
<organism evidence="2 3">
    <name type="scientific">Armillaria ostoyae</name>
    <name type="common">Armillaria root rot fungus</name>
    <dbReference type="NCBI Taxonomy" id="47428"/>
    <lineage>
        <taxon>Eukaryota</taxon>
        <taxon>Fungi</taxon>
        <taxon>Dikarya</taxon>
        <taxon>Basidiomycota</taxon>
        <taxon>Agaricomycotina</taxon>
        <taxon>Agaricomycetes</taxon>
        <taxon>Agaricomycetidae</taxon>
        <taxon>Agaricales</taxon>
        <taxon>Marasmiineae</taxon>
        <taxon>Physalacriaceae</taxon>
        <taxon>Armillaria</taxon>
    </lineage>
</organism>
<dbReference type="OMA" id="STNNCCL"/>
<evidence type="ECO:0000313" key="2">
    <source>
        <dbReference type="EMBL" id="SJL15116.1"/>
    </source>
</evidence>
<dbReference type="PANTHER" id="PTHR37487">
    <property type="entry name" value="CHROMOSOME 1, WHOLE GENOME SHOTGUN SEQUENCE"/>
    <property type="match status" value="1"/>
</dbReference>
<dbReference type="EMBL" id="FUEG01000027">
    <property type="protein sequence ID" value="SJL15116.1"/>
    <property type="molecule type" value="Genomic_DNA"/>
</dbReference>